<comment type="subcellular location">
    <subcellularLocation>
        <location evidence="1">Cell membrane</location>
        <topology evidence="1">Multi-pass membrane protein</topology>
    </subcellularLocation>
</comment>
<dbReference type="EMBL" id="FYEH01000005">
    <property type="protein sequence ID" value="SNB66472.1"/>
    <property type="molecule type" value="Genomic_DNA"/>
</dbReference>
<feature type="transmembrane region" description="Helical" evidence="8">
    <location>
        <begin position="377"/>
        <end position="398"/>
    </location>
</feature>
<feature type="transmembrane region" description="Helical" evidence="8">
    <location>
        <begin position="326"/>
        <end position="347"/>
    </location>
</feature>
<reference evidence="10 11" key="1">
    <citation type="submission" date="2017-06" db="EMBL/GenBank/DDBJ databases">
        <authorList>
            <person name="Kim H.J."/>
            <person name="Triplett B.A."/>
        </authorList>
    </citation>
    <scope>NUCLEOTIDE SEQUENCE [LARGE SCALE GENOMIC DNA]</scope>
    <source>
        <strain evidence="10 11">B29T1</strain>
    </source>
</reference>
<dbReference type="NCBIfam" id="TIGR00711">
    <property type="entry name" value="efflux_EmrB"/>
    <property type="match status" value="1"/>
</dbReference>
<dbReference type="AlphaFoldDB" id="A0A212R388"/>
<keyword evidence="7 8" id="KW-0472">Membrane</keyword>
<dbReference type="PANTHER" id="PTHR42718:SF9">
    <property type="entry name" value="MAJOR FACILITATOR SUPERFAMILY MULTIDRUG TRANSPORTER MFSC"/>
    <property type="match status" value="1"/>
</dbReference>
<evidence type="ECO:0000256" key="6">
    <source>
        <dbReference type="ARBA" id="ARBA00022989"/>
    </source>
</evidence>
<dbReference type="InterPro" id="IPR036259">
    <property type="entry name" value="MFS_trans_sf"/>
</dbReference>
<evidence type="ECO:0000313" key="11">
    <source>
        <dbReference type="Proteomes" id="UP000197065"/>
    </source>
</evidence>
<dbReference type="InterPro" id="IPR020846">
    <property type="entry name" value="MFS_dom"/>
</dbReference>
<feature type="transmembrane region" description="Helical" evidence="8">
    <location>
        <begin position="25"/>
        <end position="52"/>
    </location>
</feature>
<dbReference type="PANTHER" id="PTHR42718">
    <property type="entry name" value="MAJOR FACILITATOR SUPERFAMILY MULTIDRUG TRANSPORTER MFSC"/>
    <property type="match status" value="1"/>
</dbReference>
<feature type="domain" description="Major facilitator superfamily (MFS) profile" evidence="9">
    <location>
        <begin position="26"/>
        <end position="530"/>
    </location>
</feature>
<evidence type="ECO:0000256" key="4">
    <source>
        <dbReference type="ARBA" id="ARBA00022475"/>
    </source>
</evidence>
<comment type="similarity">
    <text evidence="2">Belongs to the major facilitator superfamily. EmrB family.</text>
</comment>
<gene>
    <name evidence="10" type="ORF">SAMN07250955_105113</name>
</gene>
<dbReference type="GO" id="GO:0022857">
    <property type="term" value="F:transmembrane transporter activity"/>
    <property type="evidence" value="ECO:0007669"/>
    <property type="project" value="InterPro"/>
</dbReference>
<evidence type="ECO:0000313" key="10">
    <source>
        <dbReference type="EMBL" id="SNB66472.1"/>
    </source>
</evidence>
<feature type="transmembrane region" description="Helical" evidence="8">
    <location>
        <begin position="180"/>
        <end position="200"/>
    </location>
</feature>
<dbReference type="RefSeq" id="WP_207761987.1">
    <property type="nucleotide sequence ID" value="NZ_FYEH01000005.1"/>
</dbReference>
<accession>A0A212R388</accession>
<dbReference type="SUPFAM" id="SSF103473">
    <property type="entry name" value="MFS general substrate transporter"/>
    <property type="match status" value="1"/>
</dbReference>
<feature type="transmembrane region" description="Helical" evidence="8">
    <location>
        <begin position="92"/>
        <end position="119"/>
    </location>
</feature>
<dbReference type="Gene3D" id="1.20.1250.20">
    <property type="entry name" value="MFS general substrate transporter like domains"/>
    <property type="match status" value="1"/>
</dbReference>
<dbReference type="Gene3D" id="1.20.1720.10">
    <property type="entry name" value="Multidrug resistance protein D"/>
    <property type="match status" value="1"/>
</dbReference>
<evidence type="ECO:0000256" key="3">
    <source>
        <dbReference type="ARBA" id="ARBA00022448"/>
    </source>
</evidence>
<evidence type="ECO:0000259" key="9">
    <source>
        <dbReference type="PROSITE" id="PS50850"/>
    </source>
</evidence>
<evidence type="ECO:0000256" key="2">
    <source>
        <dbReference type="ARBA" id="ARBA00008537"/>
    </source>
</evidence>
<dbReference type="Proteomes" id="UP000197065">
    <property type="component" value="Unassembled WGS sequence"/>
</dbReference>
<organism evidence="10 11">
    <name type="scientific">Arboricoccus pini</name>
    <dbReference type="NCBI Taxonomy" id="1963835"/>
    <lineage>
        <taxon>Bacteria</taxon>
        <taxon>Pseudomonadati</taxon>
        <taxon>Pseudomonadota</taxon>
        <taxon>Alphaproteobacteria</taxon>
        <taxon>Geminicoccales</taxon>
        <taxon>Geminicoccaceae</taxon>
        <taxon>Arboricoccus</taxon>
    </lineage>
</organism>
<keyword evidence="11" id="KW-1185">Reference proteome</keyword>
<proteinExistence type="inferred from homology"/>
<dbReference type="InterPro" id="IPR011701">
    <property type="entry name" value="MFS"/>
</dbReference>
<dbReference type="PROSITE" id="PS50850">
    <property type="entry name" value="MFS"/>
    <property type="match status" value="1"/>
</dbReference>
<sequence>MAREDAIDAAAKGGQGPAVKPQGMLIAAVVAMAAFMEVLDISIANVALNYIAGGLGASQDEATWVLTSYLVTNAVVLPVSGWLSTLMGRKRFFLVCIIGFSIASAMCGFAPTLSILIVARALQGMVGGGLQPIAQAILADAFPPERRGVAFGIFGMAVVFAPAIGPTLGGWITYNYDWRWIFFLNVPIGIILAILIQQLVKDPPAFTADRERRIAKGISIDYIGFGLLALGLGFLQVMLDRGQQDDWFNSSFIATCAIISAISVVAFVIWEWTSDDPIVDLKLLKTPSFAISNVFMFILGFALFGTTATIPQFVQTLLHYTPVDAGLVISPGGFAIMLMMPIVGRLVGVIDPRYMIAFGFAVSGAALWHMTGFDTQVSYWTVALARIYQTIGIAFLFIPISTVSYVGIPPEKNTNASALVNLMRNLGGSVGISIMQALVTRRTATHQSYLVESATYANPAYTDRLASLQQKFEALGQAPIDANRSALGVMAQQLVGPQAQMLAYIDVFLFVCTLLVIVIPFVFFIKKPQGGGGPVAAH</sequence>
<feature type="transmembrane region" description="Helical" evidence="8">
    <location>
        <begin position="64"/>
        <end position="85"/>
    </location>
</feature>
<dbReference type="GO" id="GO:0005886">
    <property type="term" value="C:plasma membrane"/>
    <property type="evidence" value="ECO:0007669"/>
    <property type="project" value="UniProtKB-SubCell"/>
</dbReference>
<keyword evidence="6 8" id="KW-1133">Transmembrane helix</keyword>
<feature type="transmembrane region" description="Helical" evidence="8">
    <location>
        <begin position="502"/>
        <end position="525"/>
    </location>
</feature>
<keyword evidence="3" id="KW-0813">Transport</keyword>
<feature type="transmembrane region" description="Helical" evidence="8">
    <location>
        <begin position="125"/>
        <end position="142"/>
    </location>
</feature>
<dbReference type="Pfam" id="PF07690">
    <property type="entry name" value="MFS_1"/>
    <property type="match status" value="1"/>
</dbReference>
<name>A0A212R388_9PROT</name>
<feature type="transmembrane region" description="Helical" evidence="8">
    <location>
        <begin position="294"/>
        <end position="314"/>
    </location>
</feature>
<feature type="transmembrane region" description="Helical" evidence="8">
    <location>
        <begin position="220"/>
        <end position="239"/>
    </location>
</feature>
<feature type="transmembrane region" description="Helical" evidence="8">
    <location>
        <begin position="251"/>
        <end position="273"/>
    </location>
</feature>
<evidence type="ECO:0000256" key="5">
    <source>
        <dbReference type="ARBA" id="ARBA00022692"/>
    </source>
</evidence>
<keyword evidence="4" id="KW-1003">Cell membrane</keyword>
<evidence type="ECO:0000256" key="1">
    <source>
        <dbReference type="ARBA" id="ARBA00004651"/>
    </source>
</evidence>
<evidence type="ECO:0000256" key="8">
    <source>
        <dbReference type="SAM" id="Phobius"/>
    </source>
</evidence>
<feature type="transmembrane region" description="Helical" evidence="8">
    <location>
        <begin position="149"/>
        <end position="174"/>
    </location>
</feature>
<protein>
    <submittedName>
        <fullName evidence="10">MFS transporter, DHA2 family, multidrug resistance protein</fullName>
    </submittedName>
</protein>
<dbReference type="CDD" id="cd17503">
    <property type="entry name" value="MFS_LmrB_MDR_like"/>
    <property type="match status" value="1"/>
</dbReference>
<feature type="transmembrane region" description="Helical" evidence="8">
    <location>
        <begin position="354"/>
        <end position="371"/>
    </location>
</feature>
<keyword evidence="5 8" id="KW-0812">Transmembrane</keyword>
<dbReference type="PRINTS" id="PR01036">
    <property type="entry name" value="TCRTETB"/>
</dbReference>
<evidence type="ECO:0000256" key="7">
    <source>
        <dbReference type="ARBA" id="ARBA00023136"/>
    </source>
</evidence>
<dbReference type="InterPro" id="IPR004638">
    <property type="entry name" value="EmrB-like"/>
</dbReference>